<sequence>MLTEHSPVEDDDDKEEPQQTLSSKRMAESFNMFQQAMQILIDDDPKREQVKQTLTSKSFIGFADAGVEVDNPNPLNPEPLLPNICEDEA</sequence>
<feature type="region of interest" description="Disordered" evidence="1">
    <location>
        <begin position="70"/>
        <end position="89"/>
    </location>
</feature>
<accession>A0A8J5N1S0</accession>
<reference evidence="2" key="1">
    <citation type="journal article" date="2021" name="Sci. Adv.">
        <title>The American lobster genome reveals insights on longevity, neural, and immune adaptations.</title>
        <authorList>
            <person name="Polinski J.M."/>
            <person name="Zimin A.V."/>
            <person name="Clark K.F."/>
            <person name="Kohn A.B."/>
            <person name="Sadowski N."/>
            <person name="Timp W."/>
            <person name="Ptitsyn A."/>
            <person name="Khanna P."/>
            <person name="Romanova D.Y."/>
            <person name="Williams P."/>
            <person name="Greenwood S.J."/>
            <person name="Moroz L.L."/>
            <person name="Walt D.R."/>
            <person name="Bodnar A.G."/>
        </authorList>
    </citation>
    <scope>NUCLEOTIDE SEQUENCE</scope>
    <source>
        <strain evidence="2">GMGI-L3</strain>
    </source>
</reference>
<dbReference type="AlphaFoldDB" id="A0A8J5N1S0"/>
<dbReference type="EMBL" id="JAHLQT010012015">
    <property type="protein sequence ID" value="KAG7171578.1"/>
    <property type="molecule type" value="Genomic_DNA"/>
</dbReference>
<organism evidence="2 3">
    <name type="scientific">Homarus americanus</name>
    <name type="common">American lobster</name>
    <dbReference type="NCBI Taxonomy" id="6706"/>
    <lineage>
        <taxon>Eukaryota</taxon>
        <taxon>Metazoa</taxon>
        <taxon>Ecdysozoa</taxon>
        <taxon>Arthropoda</taxon>
        <taxon>Crustacea</taxon>
        <taxon>Multicrustacea</taxon>
        <taxon>Malacostraca</taxon>
        <taxon>Eumalacostraca</taxon>
        <taxon>Eucarida</taxon>
        <taxon>Decapoda</taxon>
        <taxon>Pleocyemata</taxon>
        <taxon>Astacidea</taxon>
        <taxon>Nephropoidea</taxon>
        <taxon>Nephropidae</taxon>
        <taxon>Homarus</taxon>
    </lineage>
</organism>
<protein>
    <submittedName>
        <fullName evidence="2">Uncharacterized protein</fullName>
    </submittedName>
</protein>
<evidence type="ECO:0000313" key="2">
    <source>
        <dbReference type="EMBL" id="KAG7171578.1"/>
    </source>
</evidence>
<name>A0A8J5N1S0_HOMAM</name>
<evidence type="ECO:0000313" key="3">
    <source>
        <dbReference type="Proteomes" id="UP000747542"/>
    </source>
</evidence>
<comment type="caution">
    <text evidence="2">The sequence shown here is derived from an EMBL/GenBank/DDBJ whole genome shotgun (WGS) entry which is preliminary data.</text>
</comment>
<gene>
    <name evidence="2" type="ORF">Hamer_G014713</name>
</gene>
<feature type="region of interest" description="Disordered" evidence="1">
    <location>
        <begin position="1"/>
        <end position="23"/>
    </location>
</feature>
<evidence type="ECO:0000256" key="1">
    <source>
        <dbReference type="SAM" id="MobiDB-lite"/>
    </source>
</evidence>
<dbReference type="Proteomes" id="UP000747542">
    <property type="component" value="Unassembled WGS sequence"/>
</dbReference>
<proteinExistence type="predicted"/>
<keyword evidence="3" id="KW-1185">Reference proteome</keyword>